<sequence length="142" mass="15236">MTAVIRVVAALITDEAGRLLLVRKRGTDRFMQAGGKPEAGETAREALVRELMEELGLAVDPDAHRGLGAFRTEAANEPDHVLEAEVFALRVPGGDLPPRAELAETRWATPEEADALGDRLAPLARLLLAEPDAQVRSVPSTP</sequence>
<dbReference type="PROSITE" id="PS51462">
    <property type="entry name" value="NUDIX"/>
    <property type="match status" value="1"/>
</dbReference>
<keyword evidence="5" id="KW-1185">Reference proteome</keyword>
<organism evidence="4 5">
    <name type="scientific">Amnibacterium endophyticum</name>
    <dbReference type="NCBI Taxonomy" id="2109337"/>
    <lineage>
        <taxon>Bacteria</taxon>
        <taxon>Bacillati</taxon>
        <taxon>Actinomycetota</taxon>
        <taxon>Actinomycetes</taxon>
        <taxon>Micrococcales</taxon>
        <taxon>Microbacteriaceae</taxon>
        <taxon>Amnibacterium</taxon>
    </lineage>
</organism>
<dbReference type="RefSeq" id="WP_377933693.1">
    <property type="nucleotide sequence ID" value="NZ_JBHUEA010000009.1"/>
</dbReference>
<dbReference type="PANTHER" id="PTHR43046">
    <property type="entry name" value="GDP-MANNOSE MANNOSYL HYDROLASE"/>
    <property type="match status" value="1"/>
</dbReference>
<evidence type="ECO:0000313" key="5">
    <source>
        <dbReference type="Proteomes" id="UP001597347"/>
    </source>
</evidence>
<protein>
    <submittedName>
        <fullName evidence="4">NUDIX domain-containing protein</fullName>
    </submittedName>
</protein>
<gene>
    <name evidence="4" type="ORF">ACFSBI_07820</name>
</gene>
<accession>A0ABW4LFB8</accession>
<evidence type="ECO:0000313" key="4">
    <source>
        <dbReference type="EMBL" id="MFD1721453.1"/>
    </source>
</evidence>
<evidence type="ECO:0000256" key="2">
    <source>
        <dbReference type="ARBA" id="ARBA00022801"/>
    </source>
</evidence>
<dbReference type="CDD" id="cd04690">
    <property type="entry name" value="NUDIX_Hydrolase"/>
    <property type="match status" value="1"/>
</dbReference>
<feature type="domain" description="Nudix hydrolase" evidence="3">
    <location>
        <begin position="3"/>
        <end position="134"/>
    </location>
</feature>
<proteinExistence type="predicted"/>
<dbReference type="InterPro" id="IPR015797">
    <property type="entry name" value="NUDIX_hydrolase-like_dom_sf"/>
</dbReference>
<dbReference type="InterPro" id="IPR020084">
    <property type="entry name" value="NUDIX_hydrolase_CS"/>
</dbReference>
<dbReference type="SUPFAM" id="SSF55811">
    <property type="entry name" value="Nudix"/>
    <property type="match status" value="1"/>
</dbReference>
<dbReference type="PROSITE" id="PS00893">
    <property type="entry name" value="NUDIX_BOX"/>
    <property type="match status" value="1"/>
</dbReference>
<dbReference type="PANTHER" id="PTHR43046:SF2">
    <property type="entry name" value="8-OXO-DGTP DIPHOSPHATASE-RELATED"/>
    <property type="match status" value="1"/>
</dbReference>
<dbReference type="Pfam" id="PF00293">
    <property type="entry name" value="NUDIX"/>
    <property type="match status" value="1"/>
</dbReference>
<evidence type="ECO:0000256" key="1">
    <source>
        <dbReference type="ARBA" id="ARBA00001946"/>
    </source>
</evidence>
<evidence type="ECO:0000259" key="3">
    <source>
        <dbReference type="PROSITE" id="PS51462"/>
    </source>
</evidence>
<keyword evidence="2" id="KW-0378">Hydrolase</keyword>
<reference evidence="5" key="1">
    <citation type="journal article" date="2019" name="Int. J. Syst. Evol. Microbiol.">
        <title>The Global Catalogue of Microorganisms (GCM) 10K type strain sequencing project: providing services to taxonomists for standard genome sequencing and annotation.</title>
        <authorList>
            <consortium name="The Broad Institute Genomics Platform"/>
            <consortium name="The Broad Institute Genome Sequencing Center for Infectious Disease"/>
            <person name="Wu L."/>
            <person name="Ma J."/>
        </authorList>
    </citation>
    <scope>NUCLEOTIDE SEQUENCE [LARGE SCALE GENOMIC DNA]</scope>
    <source>
        <strain evidence="5">CGMCC 1.12471</strain>
    </source>
</reference>
<dbReference type="InterPro" id="IPR000086">
    <property type="entry name" value="NUDIX_hydrolase_dom"/>
</dbReference>
<comment type="caution">
    <text evidence="4">The sequence shown here is derived from an EMBL/GenBank/DDBJ whole genome shotgun (WGS) entry which is preliminary data.</text>
</comment>
<dbReference type="Gene3D" id="3.90.79.10">
    <property type="entry name" value="Nucleoside Triphosphate Pyrophosphohydrolase"/>
    <property type="match status" value="1"/>
</dbReference>
<dbReference type="EMBL" id="JBHUEA010000009">
    <property type="protein sequence ID" value="MFD1721453.1"/>
    <property type="molecule type" value="Genomic_DNA"/>
</dbReference>
<name>A0ABW4LFB8_9MICO</name>
<dbReference type="Proteomes" id="UP001597347">
    <property type="component" value="Unassembled WGS sequence"/>
</dbReference>
<comment type="cofactor">
    <cofactor evidence="1">
        <name>Mg(2+)</name>
        <dbReference type="ChEBI" id="CHEBI:18420"/>
    </cofactor>
</comment>